<feature type="signal peptide" evidence="2">
    <location>
        <begin position="1"/>
        <end position="17"/>
    </location>
</feature>
<dbReference type="PANTHER" id="PTHR41339:SF1">
    <property type="entry name" value="SECRETED PROTEIN"/>
    <property type="match status" value="1"/>
</dbReference>
<dbReference type="SMART" id="SM00710">
    <property type="entry name" value="PbH1"/>
    <property type="match status" value="4"/>
</dbReference>
<organism evidence="3 4">
    <name type="scientific">Litorimonas taeanensis</name>
    <dbReference type="NCBI Taxonomy" id="568099"/>
    <lineage>
        <taxon>Bacteria</taxon>
        <taxon>Pseudomonadati</taxon>
        <taxon>Pseudomonadota</taxon>
        <taxon>Alphaproteobacteria</taxon>
        <taxon>Maricaulales</taxon>
        <taxon>Robiginitomaculaceae</taxon>
    </lineage>
</organism>
<dbReference type="Proteomes" id="UP000282211">
    <property type="component" value="Unassembled WGS sequence"/>
</dbReference>
<keyword evidence="2" id="KW-0732">Signal</keyword>
<feature type="compositionally biased region" description="Pro residues" evidence="1">
    <location>
        <begin position="38"/>
        <end position="50"/>
    </location>
</feature>
<feature type="chain" id="PRO_5019003005" description="Parallel beta helix pectate lyase-like protein" evidence="2">
    <location>
        <begin position="18"/>
        <end position="932"/>
    </location>
</feature>
<feature type="region of interest" description="Disordered" evidence="1">
    <location>
        <begin position="33"/>
        <end position="63"/>
    </location>
</feature>
<evidence type="ECO:0000313" key="3">
    <source>
        <dbReference type="EMBL" id="RKQ71991.1"/>
    </source>
</evidence>
<evidence type="ECO:0000313" key="4">
    <source>
        <dbReference type="Proteomes" id="UP000282211"/>
    </source>
</evidence>
<dbReference type="AlphaFoldDB" id="A0A420WLS0"/>
<evidence type="ECO:0008006" key="5">
    <source>
        <dbReference type="Google" id="ProtNLM"/>
    </source>
</evidence>
<dbReference type="EMBL" id="RBII01000001">
    <property type="protein sequence ID" value="RKQ71991.1"/>
    <property type="molecule type" value="Genomic_DNA"/>
</dbReference>
<dbReference type="PANTHER" id="PTHR41339">
    <property type="entry name" value="LIPL48"/>
    <property type="match status" value="1"/>
</dbReference>
<gene>
    <name evidence="3" type="ORF">DES40_1327</name>
</gene>
<protein>
    <recommendedName>
        <fullName evidence="5">Parallel beta helix pectate lyase-like protein</fullName>
    </recommendedName>
</protein>
<comment type="caution">
    <text evidence="3">The sequence shown here is derived from an EMBL/GenBank/DDBJ whole genome shotgun (WGS) entry which is preliminary data.</text>
</comment>
<dbReference type="InParanoid" id="A0A420WLS0"/>
<dbReference type="InterPro" id="IPR006626">
    <property type="entry name" value="PbH1"/>
</dbReference>
<proteinExistence type="predicted"/>
<evidence type="ECO:0000256" key="2">
    <source>
        <dbReference type="SAM" id="SignalP"/>
    </source>
</evidence>
<keyword evidence="4" id="KW-1185">Reference proteome</keyword>
<evidence type="ECO:0000256" key="1">
    <source>
        <dbReference type="SAM" id="MobiDB-lite"/>
    </source>
</evidence>
<dbReference type="SUPFAM" id="SSF101447">
    <property type="entry name" value="Formin homology 2 domain (FH2 domain)"/>
    <property type="match status" value="1"/>
</dbReference>
<sequence length="932" mass="95037">MKLSMRNLLMASAACLALVGCQQGSEIISPGLTEVVVSPPPPPPPPPPPSEASTCPDGTDGTALGTKTLCDAPLGNLTTLSGVLTESATLEYIEDVVYELKGRLDVGTDAGAAGTGSPVVLTIEPGVVIVGDSGSDHIVVNRGHQIEAAGTAALPIIMTSENDISLTSEGRDDVIGEWGGLVVLGNAPINRCNVAGVNPGTADCQNAVEGVTEPDALYGGADPEANSGTLQYLQVRYAGFEVATDVELNGITLAGVGSGTTVDHIQVHNNSDDGVEFFGGTVNAKYIVVTGNDDEQLDTDNGYNGNIQFVLGTQRGGDSSDNGIEASSVAPGVTPLSNATISNFTLIGNGNTDSHGIRLNTGTVGQYLNGILIEANNCLDYEDSAGDGLPGYNAANDPTFKSVLFDCGAGLLTTGGDADTATGQAAVDADANNVVTTNSLGGFFPGPNELAVETADLSDDFFTAVDYIGAFGPDESETDNWATGWTQDVFPDPECPEGTTAAGQLNGQNLCNVTGTVTDTLRLTRGNLYALVGRVNVGVDVGSDGTAPDGDDGTLIVESGVTIFGRSGADYLVVNRGSQIFANGTATNPVIFTSENDVIDADGDRENAIGEWGGLVILGDGQINRCNVVGATSGTNDCENAVEGVTEPDALYGGSDLSDNSGSLTYVQVKYAGFEVATDVELNGITLAGVGNGTTINHVQVYNNSDDGIEFFGGNVNVKHVVVNGNDDEQLDTDNGYNGSVQYVIAVQRGGDSSDNGIEASSVAAGANNPASNATIANFTLVNNSTINNTDSHGIRMNTGTIGTYINGVIVEQNSCLDYEDSAGDGVAGFTAGADPAFQSVLFDCGAGLLTTGGDADPVTGQAAVDADTNNVVGGNSLVDTFVNGANENAVTAATIAPGGFLDVVDYIGAVKDADDTWWQGWTCGLEASTPC</sequence>
<dbReference type="OrthoDB" id="237393at2"/>
<accession>A0A420WLS0</accession>
<name>A0A420WLS0_9PROT</name>
<reference evidence="3 4" key="1">
    <citation type="submission" date="2018-10" db="EMBL/GenBank/DDBJ databases">
        <title>Genomic Encyclopedia of Type Strains, Phase IV (KMG-IV): sequencing the most valuable type-strain genomes for metagenomic binning, comparative biology and taxonomic classification.</title>
        <authorList>
            <person name="Goeker M."/>
        </authorList>
    </citation>
    <scope>NUCLEOTIDE SEQUENCE [LARGE SCALE GENOMIC DNA]</scope>
    <source>
        <strain evidence="3 4">DSM 22008</strain>
    </source>
</reference>
<dbReference type="PROSITE" id="PS51257">
    <property type="entry name" value="PROKAR_LIPOPROTEIN"/>
    <property type="match status" value="1"/>
</dbReference>